<accession>A0AAT9FRR0</accession>
<reference evidence="2" key="1">
    <citation type="submission" date="2024-07" db="EMBL/GenBank/DDBJ databases">
        <title>Complete genome sequence of Verrucomicrobiaceae bacterium NT6N.</title>
        <authorList>
            <person name="Huang C."/>
            <person name="Takami H."/>
            <person name="Hamasaki K."/>
        </authorList>
    </citation>
    <scope>NUCLEOTIDE SEQUENCE</scope>
    <source>
        <strain evidence="2">NT6N</strain>
    </source>
</reference>
<dbReference type="KEGG" id="osu:NT6N_36550"/>
<organism evidence="2">
    <name type="scientific">Oceaniferula spumae</name>
    <dbReference type="NCBI Taxonomy" id="2979115"/>
    <lineage>
        <taxon>Bacteria</taxon>
        <taxon>Pseudomonadati</taxon>
        <taxon>Verrucomicrobiota</taxon>
        <taxon>Verrucomicrobiia</taxon>
        <taxon>Verrucomicrobiales</taxon>
        <taxon>Verrucomicrobiaceae</taxon>
        <taxon>Oceaniferula</taxon>
    </lineage>
</organism>
<proteinExistence type="predicted"/>
<dbReference type="EMBL" id="AP026866">
    <property type="protein sequence ID" value="BDS08615.1"/>
    <property type="molecule type" value="Genomic_DNA"/>
</dbReference>
<dbReference type="InterPro" id="IPR047750">
    <property type="entry name" value="YdjY-like"/>
</dbReference>
<gene>
    <name evidence="2" type="ORF">NT6N_36550</name>
</gene>
<sequence>MKRALLTPNESNQPHSSLGMRSLTCAAISGLSLFAFPSVLTAQPEVKPAENKEPAKEPAADPKPLVQKLENGNYKIGKITFNKDSRAITIPAQTNIVDPETFLEYLLVHLNGEKVHESLLVTEADPTNLNLALKLLSYKESPELFRVDKPDGTPSDKFPVVAEDIRQAARFSIEITWKDKGVERTRPITQWIQHRVTKKPMPDTPWVYNGSYIHNQKFKAKLTGSMLTIFPDPGSIANYPGDDRDDDTLWLPAPNIPAEGSAVTVTLKPWKK</sequence>
<feature type="compositionally biased region" description="Basic and acidic residues" evidence="1">
    <location>
        <begin position="47"/>
        <end position="60"/>
    </location>
</feature>
<dbReference type="AlphaFoldDB" id="A0AAT9FRR0"/>
<name>A0AAT9FRR0_9BACT</name>
<evidence type="ECO:0000313" key="2">
    <source>
        <dbReference type="EMBL" id="BDS08615.1"/>
    </source>
</evidence>
<dbReference type="NCBIfam" id="NF040466">
    <property type="entry name" value="ydjY_domain"/>
    <property type="match status" value="1"/>
</dbReference>
<evidence type="ECO:0000256" key="1">
    <source>
        <dbReference type="SAM" id="MobiDB-lite"/>
    </source>
</evidence>
<protein>
    <submittedName>
        <fullName evidence="2">Uncharacterized protein</fullName>
    </submittedName>
</protein>
<feature type="region of interest" description="Disordered" evidence="1">
    <location>
        <begin position="45"/>
        <end position="64"/>
    </location>
</feature>